<dbReference type="InterPro" id="IPR014001">
    <property type="entry name" value="Helicase_ATP-bd"/>
</dbReference>
<protein>
    <recommendedName>
        <fullName evidence="2">Helicase C-terminal domain-containing protein</fullName>
    </recommendedName>
</protein>
<dbReference type="GO" id="GO:0016787">
    <property type="term" value="F:hydrolase activity"/>
    <property type="evidence" value="ECO:0007669"/>
    <property type="project" value="UniProtKB-KW"/>
</dbReference>
<dbReference type="AlphaFoldDB" id="A0A0F9V6I3"/>
<sequence>MKYKTKPYKHQVAACEKLYGKDYAALFMEMGTGKSKTAIDIASNLFLEGKINAVLLIAPNGVQKQWASGQIPEHSPVPFKIQVWTNSGSRFRKEAQEDFITAEISGQLKWFCVNVEVFQTKNHIRKFIEYVTNNDTMVIIDECTRIKNPAANRTINILYNLAKTIKKGKKIIDIQPYSKYRLILTGMMVTNTPYDLWAMFEFLKHDYFNCNYYAFRARYGIEVRDTHPGTGRIFNRGMRYDEMKNIHKYHEEGKAVSTIAYIMLTSESNVQFILNNPQILAPYKHLDELKDLIRPVSFIVRKDECLDLPPKIYERLYCEMNAEQKRIYKELKKEFLSIYNEHELTIMNKVSLVGRLQQVTGGFFPYYDVEGKPRVEQIMSSNPKMNILKRDLEETGTEIIIIWARFVAEIKLIYNELKKVFPEKRVELYYGGVWKEKRPDIIRDFKEGKISILVANTRTAGVGLNLQKSHFHYYYSNSFSIEDRQQSEDRSHRSGQQFPVLYKDIIMEGTVDEKVYEILQAKKSLLDYFRNNTLKSFIGGIKE</sequence>
<keyword evidence="1" id="KW-0378">Hydrolase</keyword>
<dbReference type="InterPro" id="IPR027417">
    <property type="entry name" value="P-loop_NTPase"/>
</dbReference>
<proteinExistence type="predicted"/>
<dbReference type="SMART" id="SM00490">
    <property type="entry name" value="HELICc"/>
    <property type="match status" value="1"/>
</dbReference>
<name>A0A0F9V6I3_9ZZZZ</name>
<dbReference type="InterPro" id="IPR038718">
    <property type="entry name" value="SNF2-like_sf"/>
</dbReference>
<dbReference type="Pfam" id="PF00176">
    <property type="entry name" value="SNF2-rel_dom"/>
    <property type="match status" value="1"/>
</dbReference>
<dbReference type="Gene3D" id="3.40.50.10810">
    <property type="entry name" value="Tandem AAA-ATPase domain"/>
    <property type="match status" value="1"/>
</dbReference>
<organism evidence="3">
    <name type="scientific">marine sediment metagenome</name>
    <dbReference type="NCBI Taxonomy" id="412755"/>
    <lineage>
        <taxon>unclassified sequences</taxon>
        <taxon>metagenomes</taxon>
        <taxon>ecological metagenomes</taxon>
    </lineage>
</organism>
<dbReference type="PROSITE" id="PS51194">
    <property type="entry name" value="HELICASE_CTER"/>
    <property type="match status" value="1"/>
</dbReference>
<dbReference type="PANTHER" id="PTHR10799">
    <property type="entry name" value="SNF2/RAD54 HELICASE FAMILY"/>
    <property type="match status" value="1"/>
</dbReference>
<reference evidence="3" key="1">
    <citation type="journal article" date="2015" name="Nature">
        <title>Complex archaea that bridge the gap between prokaryotes and eukaryotes.</title>
        <authorList>
            <person name="Spang A."/>
            <person name="Saw J.H."/>
            <person name="Jorgensen S.L."/>
            <person name="Zaremba-Niedzwiedzka K."/>
            <person name="Martijn J."/>
            <person name="Lind A.E."/>
            <person name="van Eijk R."/>
            <person name="Schleper C."/>
            <person name="Guy L."/>
            <person name="Ettema T.J."/>
        </authorList>
    </citation>
    <scope>NUCLEOTIDE SEQUENCE</scope>
</reference>
<gene>
    <name evidence="3" type="ORF">LCGC14_0521330</name>
</gene>
<dbReference type="InterPro" id="IPR049730">
    <property type="entry name" value="SNF2/RAD54-like_C"/>
</dbReference>
<dbReference type="GO" id="GO:0005524">
    <property type="term" value="F:ATP binding"/>
    <property type="evidence" value="ECO:0007669"/>
    <property type="project" value="InterPro"/>
</dbReference>
<accession>A0A0F9V6I3</accession>
<dbReference type="CDD" id="cd18793">
    <property type="entry name" value="SF2_C_SNF"/>
    <property type="match status" value="1"/>
</dbReference>
<evidence type="ECO:0000256" key="1">
    <source>
        <dbReference type="ARBA" id="ARBA00022801"/>
    </source>
</evidence>
<dbReference type="SUPFAM" id="SSF52540">
    <property type="entry name" value="P-loop containing nucleoside triphosphate hydrolases"/>
    <property type="match status" value="2"/>
</dbReference>
<dbReference type="EMBL" id="LAZR01000656">
    <property type="protein sequence ID" value="KKN61478.1"/>
    <property type="molecule type" value="Genomic_DNA"/>
</dbReference>
<dbReference type="InterPro" id="IPR001650">
    <property type="entry name" value="Helicase_C-like"/>
</dbReference>
<evidence type="ECO:0000313" key="3">
    <source>
        <dbReference type="EMBL" id="KKN61478.1"/>
    </source>
</evidence>
<dbReference type="Gene3D" id="3.40.50.300">
    <property type="entry name" value="P-loop containing nucleotide triphosphate hydrolases"/>
    <property type="match status" value="1"/>
</dbReference>
<dbReference type="InterPro" id="IPR000330">
    <property type="entry name" value="SNF2_N"/>
</dbReference>
<evidence type="ECO:0000259" key="2">
    <source>
        <dbReference type="PROSITE" id="PS51194"/>
    </source>
</evidence>
<dbReference type="SMART" id="SM00487">
    <property type="entry name" value="DEXDc"/>
    <property type="match status" value="1"/>
</dbReference>
<feature type="domain" description="Helicase C-terminal" evidence="2">
    <location>
        <begin position="391"/>
        <end position="543"/>
    </location>
</feature>
<dbReference type="Pfam" id="PF00271">
    <property type="entry name" value="Helicase_C"/>
    <property type="match status" value="1"/>
</dbReference>
<comment type="caution">
    <text evidence="3">The sequence shown here is derived from an EMBL/GenBank/DDBJ whole genome shotgun (WGS) entry which is preliminary data.</text>
</comment>